<feature type="non-terminal residue" evidence="5">
    <location>
        <position position="202"/>
    </location>
</feature>
<dbReference type="GO" id="GO:0000502">
    <property type="term" value="C:proteasome complex"/>
    <property type="evidence" value="ECO:0007669"/>
    <property type="project" value="UniProtKB-KW"/>
</dbReference>
<proteinExistence type="predicted"/>
<dbReference type="Proteomes" id="UP000236370">
    <property type="component" value="Unassembled WGS sequence"/>
</dbReference>
<evidence type="ECO:0000256" key="4">
    <source>
        <dbReference type="SAM" id="MobiDB-lite"/>
    </source>
</evidence>
<dbReference type="PANTHER" id="PTHR10943">
    <property type="entry name" value="26S PROTEASOME NON-ATPASE REGULATORY SUBUNIT"/>
    <property type="match status" value="1"/>
</dbReference>
<dbReference type="InterPro" id="IPR016024">
    <property type="entry name" value="ARM-type_fold"/>
</dbReference>
<dbReference type="Pfam" id="PF01851">
    <property type="entry name" value="PC_rep"/>
    <property type="match status" value="1"/>
</dbReference>
<dbReference type="Gene3D" id="1.25.10.10">
    <property type="entry name" value="Leucine-rich Repeat Variant"/>
    <property type="match status" value="1"/>
</dbReference>
<evidence type="ECO:0000256" key="3">
    <source>
        <dbReference type="ARBA" id="ARBA00022942"/>
    </source>
</evidence>
<gene>
    <name evidence="5" type="ORF">CK820_G0023374</name>
</gene>
<dbReference type="InterPro" id="IPR002015">
    <property type="entry name" value="Proteasome/cyclosome_rpt"/>
</dbReference>
<keyword evidence="2" id="KW-0677">Repeat</keyword>
<comment type="caution">
    <text evidence="5">The sequence shown here is derived from an EMBL/GenBank/DDBJ whole genome shotgun (WGS) entry which is preliminary data.</text>
</comment>
<dbReference type="AlphaFoldDB" id="A0A2J8M5G0"/>
<evidence type="ECO:0000313" key="6">
    <source>
        <dbReference type="Proteomes" id="UP000236370"/>
    </source>
</evidence>
<evidence type="ECO:0000256" key="1">
    <source>
        <dbReference type="ARBA" id="ARBA00002362"/>
    </source>
</evidence>
<evidence type="ECO:0000256" key="2">
    <source>
        <dbReference type="ARBA" id="ARBA00022737"/>
    </source>
</evidence>
<dbReference type="EMBL" id="NBAG03000267">
    <property type="protein sequence ID" value="PNI54757.1"/>
    <property type="molecule type" value="Genomic_DNA"/>
</dbReference>
<keyword evidence="3" id="KW-0647">Proteasome</keyword>
<feature type="non-terminal residue" evidence="5">
    <location>
        <position position="1"/>
    </location>
</feature>
<dbReference type="SUPFAM" id="SSF48371">
    <property type="entry name" value="ARM repeat"/>
    <property type="match status" value="1"/>
</dbReference>
<dbReference type="InterPro" id="IPR011989">
    <property type="entry name" value="ARM-like"/>
</dbReference>
<evidence type="ECO:0000313" key="5">
    <source>
        <dbReference type="EMBL" id="PNI54757.1"/>
    </source>
</evidence>
<sequence length="202" mass="22332">TIMEKSETELKDTYARWLPLGLGLNHLGKGEAIEAILAALEVVSEPFRSFANTLVDVCAYAGSGNVLKVQQLLHICSEHFDSKEKEEDKDKKEKKDKDKKEAPADMGAHQLRYGEPTLRRAVPLALALISVSNPRLNILDTLSKFSHDADPEVSYNSIFAMGMVGSGTNNARLAAMLRQLAQYHAKDPNNLFMVRLAQGLTH</sequence>
<feature type="compositionally biased region" description="Basic and acidic residues" evidence="4">
    <location>
        <begin position="83"/>
        <end position="103"/>
    </location>
</feature>
<reference evidence="5 6" key="1">
    <citation type="submission" date="2017-12" db="EMBL/GenBank/DDBJ databases">
        <title>High-resolution comparative analysis of great ape genomes.</title>
        <authorList>
            <person name="Pollen A."/>
            <person name="Hastie A."/>
            <person name="Hormozdiari F."/>
            <person name="Dougherty M."/>
            <person name="Liu R."/>
            <person name="Chaisson M."/>
            <person name="Hoppe E."/>
            <person name="Hill C."/>
            <person name="Pang A."/>
            <person name="Hillier L."/>
            <person name="Baker C."/>
            <person name="Armstrong J."/>
            <person name="Shendure J."/>
            <person name="Paten B."/>
            <person name="Wilson R."/>
            <person name="Chao H."/>
            <person name="Schneider V."/>
            <person name="Ventura M."/>
            <person name="Kronenberg Z."/>
            <person name="Murali S."/>
            <person name="Gordon D."/>
            <person name="Cantsilieris S."/>
            <person name="Munson K."/>
            <person name="Nelson B."/>
            <person name="Raja A."/>
            <person name="Underwood J."/>
            <person name="Diekhans M."/>
            <person name="Fiddes I."/>
            <person name="Haussler D."/>
            <person name="Eichler E."/>
        </authorList>
    </citation>
    <scope>NUCLEOTIDE SEQUENCE [LARGE SCALE GENOMIC DNA]</scope>
    <source>
        <strain evidence="5">Yerkes chimp pedigree #C0471</strain>
    </source>
</reference>
<organism evidence="5 6">
    <name type="scientific">Pan troglodytes</name>
    <name type="common">Chimpanzee</name>
    <dbReference type="NCBI Taxonomy" id="9598"/>
    <lineage>
        <taxon>Eukaryota</taxon>
        <taxon>Metazoa</taxon>
        <taxon>Chordata</taxon>
        <taxon>Craniata</taxon>
        <taxon>Vertebrata</taxon>
        <taxon>Euteleostomi</taxon>
        <taxon>Mammalia</taxon>
        <taxon>Eutheria</taxon>
        <taxon>Euarchontoglires</taxon>
        <taxon>Primates</taxon>
        <taxon>Haplorrhini</taxon>
        <taxon>Catarrhini</taxon>
        <taxon>Hominidae</taxon>
        <taxon>Pan</taxon>
    </lineage>
</organism>
<accession>A0A2J8M5G0</accession>
<dbReference type="PANTHER" id="PTHR10943:SF1">
    <property type="entry name" value="26S PROTEASOME NON-ATPASE REGULATORY SUBUNIT 2"/>
    <property type="match status" value="1"/>
</dbReference>
<feature type="region of interest" description="Disordered" evidence="4">
    <location>
        <begin position="83"/>
        <end position="109"/>
    </location>
</feature>
<protein>
    <submittedName>
        <fullName evidence="5">PSMD2 isoform 17</fullName>
    </submittedName>
</protein>
<comment type="function">
    <text evidence="1">Component of the 26S proteasome, a multiprotein complex involved in the ATP-dependent degradation of ubiquitinated proteins. This complex plays a key role in the maintenance of protein homeostasis by removing misfolded or damaged proteins, which could impair cellular functions, and by removing proteins whose functions are no longer required. Therefore, the proteasome participates in numerous cellular processes, including cell cycle progression, apoptosis, or DNA damage repair.</text>
</comment>
<name>A0A2J8M5G0_PANTR</name>